<accession>A0A7E4VEH8</accession>
<organism evidence="2 3">
    <name type="scientific">Panagrellus redivivus</name>
    <name type="common">Microworm</name>
    <dbReference type="NCBI Taxonomy" id="6233"/>
    <lineage>
        <taxon>Eukaryota</taxon>
        <taxon>Metazoa</taxon>
        <taxon>Ecdysozoa</taxon>
        <taxon>Nematoda</taxon>
        <taxon>Chromadorea</taxon>
        <taxon>Rhabditida</taxon>
        <taxon>Tylenchina</taxon>
        <taxon>Panagrolaimomorpha</taxon>
        <taxon>Panagrolaimoidea</taxon>
        <taxon>Panagrolaimidae</taxon>
        <taxon>Panagrellus</taxon>
    </lineage>
</organism>
<evidence type="ECO:0000313" key="3">
    <source>
        <dbReference type="WBParaSite" id="Pan_g19296.t1"/>
    </source>
</evidence>
<reference evidence="3" key="2">
    <citation type="submission" date="2020-10" db="UniProtKB">
        <authorList>
            <consortium name="WormBaseParasite"/>
        </authorList>
    </citation>
    <scope>IDENTIFICATION</scope>
</reference>
<keyword evidence="2" id="KW-1185">Reference proteome</keyword>
<dbReference type="AlphaFoldDB" id="A0A7E4VEH8"/>
<evidence type="ECO:0000256" key="1">
    <source>
        <dbReference type="SAM" id="MobiDB-lite"/>
    </source>
</evidence>
<dbReference type="WBParaSite" id="Pan_g19296.t1">
    <property type="protein sequence ID" value="Pan_g19296.t1"/>
    <property type="gene ID" value="Pan_g19296"/>
</dbReference>
<dbReference type="Proteomes" id="UP000492821">
    <property type="component" value="Unassembled WGS sequence"/>
</dbReference>
<protein>
    <submittedName>
        <fullName evidence="3">NOP5NT domain-containing protein</fullName>
    </submittedName>
</protein>
<sequence length="213" mass="23556">MVVFAADRRIFPFAKAGSQSFVALYDNECQGLLHIVARHYRQFQKAIPALEAVLLQLPLELRNLIKAATFASSLTSADCLADIAAFLKNDKDSETKRLLSKAQYLVAAYFDTVLTPTRHLKKTTTKGGKPQHHFEVKLGGADAELILGTSKDVKFPRIITAFFKMSKPTPPSTPSCPAVQKPTHANTASHMPFREKGKHLNVDTSPLKEKKIL</sequence>
<name>A0A7E4VEH8_PANRE</name>
<evidence type="ECO:0000313" key="2">
    <source>
        <dbReference type="Proteomes" id="UP000492821"/>
    </source>
</evidence>
<reference evidence="2" key="1">
    <citation type="journal article" date="2013" name="Genetics">
        <title>The draft genome and transcriptome of Panagrellus redivivus are shaped by the harsh demands of a free-living lifestyle.</title>
        <authorList>
            <person name="Srinivasan J."/>
            <person name="Dillman A.R."/>
            <person name="Macchietto M.G."/>
            <person name="Heikkinen L."/>
            <person name="Lakso M."/>
            <person name="Fracchia K.M."/>
            <person name="Antoshechkin I."/>
            <person name="Mortazavi A."/>
            <person name="Wong G."/>
            <person name="Sternberg P.W."/>
        </authorList>
    </citation>
    <scope>NUCLEOTIDE SEQUENCE [LARGE SCALE GENOMIC DNA]</scope>
    <source>
        <strain evidence="2">MT8872</strain>
    </source>
</reference>
<proteinExistence type="predicted"/>
<feature type="compositionally biased region" description="Basic and acidic residues" evidence="1">
    <location>
        <begin position="192"/>
        <end position="213"/>
    </location>
</feature>
<feature type="region of interest" description="Disordered" evidence="1">
    <location>
        <begin position="167"/>
        <end position="213"/>
    </location>
</feature>